<dbReference type="Gene3D" id="3.40.50.2300">
    <property type="match status" value="2"/>
</dbReference>
<keyword evidence="6" id="KW-0449">Lipoprotein</keyword>
<dbReference type="RefSeq" id="WP_073588688.1">
    <property type="nucleotide sequence ID" value="NZ_FRFD01000005.1"/>
</dbReference>
<evidence type="ECO:0000256" key="5">
    <source>
        <dbReference type="ARBA" id="ARBA00023136"/>
    </source>
</evidence>
<evidence type="ECO:0000256" key="4">
    <source>
        <dbReference type="ARBA" id="ARBA00022729"/>
    </source>
</evidence>
<dbReference type="PANTHER" id="PTHR34296">
    <property type="entry name" value="TRANSCRIPTIONAL ACTIVATOR PROTEIN MED"/>
    <property type="match status" value="1"/>
</dbReference>
<evidence type="ECO:0000256" key="7">
    <source>
        <dbReference type="SAM" id="MobiDB-lite"/>
    </source>
</evidence>
<feature type="signal peptide" evidence="8">
    <location>
        <begin position="1"/>
        <end position="21"/>
    </location>
</feature>
<evidence type="ECO:0000256" key="2">
    <source>
        <dbReference type="ARBA" id="ARBA00008610"/>
    </source>
</evidence>
<evidence type="ECO:0000313" key="10">
    <source>
        <dbReference type="EMBL" id="SHO48720.1"/>
    </source>
</evidence>
<dbReference type="STRING" id="1121345.SAMN02745217_01999"/>
<comment type="subcellular location">
    <subcellularLocation>
        <location evidence="1">Cell membrane</location>
        <topology evidence="1">Lipid-anchor</topology>
    </subcellularLocation>
</comment>
<accession>A0A1M7Y7Y2</accession>
<dbReference type="InterPro" id="IPR050957">
    <property type="entry name" value="BMP_lipoprotein"/>
</dbReference>
<evidence type="ECO:0000313" key="11">
    <source>
        <dbReference type="Proteomes" id="UP000184612"/>
    </source>
</evidence>
<dbReference type="SUPFAM" id="SSF53822">
    <property type="entry name" value="Periplasmic binding protein-like I"/>
    <property type="match status" value="1"/>
</dbReference>
<dbReference type="Proteomes" id="UP000184612">
    <property type="component" value="Unassembled WGS sequence"/>
</dbReference>
<evidence type="ECO:0000256" key="3">
    <source>
        <dbReference type="ARBA" id="ARBA00022475"/>
    </source>
</evidence>
<comment type="similarity">
    <text evidence="2">Belongs to the BMP lipoprotein family.</text>
</comment>
<feature type="region of interest" description="Disordered" evidence="7">
    <location>
        <begin position="29"/>
        <end position="52"/>
    </location>
</feature>
<evidence type="ECO:0000259" key="9">
    <source>
        <dbReference type="Pfam" id="PF02608"/>
    </source>
</evidence>
<evidence type="ECO:0000256" key="8">
    <source>
        <dbReference type="SAM" id="SignalP"/>
    </source>
</evidence>
<feature type="chain" id="PRO_5013133747" evidence="8">
    <location>
        <begin position="22"/>
        <end position="394"/>
    </location>
</feature>
<keyword evidence="11" id="KW-1185">Reference proteome</keyword>
<keyword evidence="3" id="KW-1003">Cell membrane</keyword>
<dbReference type="InterPro" id="IPR003760">
    <property type="entry name" value="PnrA-like"/>
</dbReference>
<protein>
    <submittedName>
        <fullName evidence="10">Basic membrane protein A</fullName>
    </submittedName>
</protein>
<dbReference type="EMBL" id="FRFD01000005">
    <property type="protein sequence ID" value="SHO48720.1"/>
    <property type="molecule type" value="Genomic_DNA"/>
</dbReference>
<feature type="compositionally biased region" description="Low complexity" evidence="7">
    <location>
        <begin position="29"/>
        <end position="42"/>
    </location>
</feature>
<dbReference type="AlphaFoldDB" id="A0A1M7Y7Y2"/>
<sequence length="394" mass="41978">MKLFKKALSIALVMTLVFSLAACGTKSNNGNKNTNTGNTSGSEATPEVTKDAAGSDQYEIALITDIGTIDDKSFNQGAWEGVEAYAKENNKTYKYYKPTEKSDDAYLTSIDLAVKGGAKIIVCPGYLFEVPVHTAQTKYPDVKFIILDGVPHAGDYTPDIASNSYSIFYAEQEAGFLAGYAIVKEGYTKLGFMGGVAVPAVIRYGYGFAQGADAAAKELGLADGSVDLKYTYVGNFDATPDNQAKAASWYNEGTEVIFACGGAVGNSVMKAAEAGGKKVIGVDVDQASESDTVITSSMKNLKKSVFDALGTFYNNTFPGGTSVTLDATTEGVELPMDSSRFAKFTKEDYTAIYDKIVKKEFTILNDTTALDKDGKAIADASGLTLQFVKVQMVK</sequence>
<evidence type="ECO:0000256" key="6">
    <source>
        <dbReference type="ARBA" id="ARBA00023288"/>
    </source>
</evidence>
<keyword evidence="4 8" id="KW-0732">Signal</keyword>
<evidence type="ECO:0000256" key="1">
    <source>
        <dbReference type="ARBA" id="ARBA00004193"/>
    </source>
</evidence>
<dbReference type="CDD" id="cd06354">
    <property type="entry name" value="PBP1_PrnA-like"/>
    <property type="match status" value="1"/>
</dbReference>
<organism evidence="10 11">
    <name type="scientific">Anaerocolumna xylanovorans DSM 12503</name>
    <dbReference type="NCBI Taxonomy" id="1121345"/>
    <lineage>
        <taxon>Bacteria</taxon>
        <taxon>Bacillati</taxon>
        <taxon>Bacillota</taxon>
        <taxon>Clostridia</taxon>
        <taxon>Lachnospirales</taxon>
        <taxon>Lachnospiraceae</taxon>
        <taxon>Anaerocolumna</taxon>
    </lineage>
</organism>
<proteinExistence type="inferred from homology"/>
<dbReference type="PROSITE" id="PS51257">
    <property type="entry name" value="PROKAR_LIPOPROTEIN"/>
    <property type="match status" value="1"/>
</dbReference>
<reference evidence="10 11" key="1">
    <citation type="submission" date="2016-12" db="EMBL/GenBank/DDBJ databases">
        <authorList>
            <person name="Song W.-J."/>
            <person name="Kurnit D.M."/>
        </authorList>
    </citation>
    <scope>NUCLEOTIDE SEQUENCE [LARGE SCALE GENOMIC DNA]</scope>
    <source>
        <strain evidence="10 11">DSM 12503</strain>
    </source>
</reference>
<gene>
    <name evidence="10" type="ORF">SAMN02745217_01999</name>
</gene>
<dbReference type="PANTHER" id="PTHR34296:SF2">
    <property type="entry name" value="ABC TRANSPORTER GUANOSINE-BINDING PROTEIN NUPN"/>
    <property type="match status" value="1"/>
</dbReference>
<name>A0A1M7Y7Y2_9FIRM</name>
<feature type="domain" description="ABC transporter substrate-binding protein PnrA-like" evidence="9">
    <location>
        <begin position="63"/>
        <end position="363"/>
    </location>
</feature>
<dbReference type="OrthoDB" id="9769871at2"/>
<dbReference type="InterPro" id="IPR028082">
    <property type="entry name" value="Peripla_BP_I"/>
</dbReference>
<keyword evidence="5" id="KW-0472">Membrane</keyword>
<dbReference type="GO" id="GO:0005886">
    <property type="term" value="C:plasma membrane"/>
    <property type="evidence" value="ECO:0007669"/>
    <property type="project" value="UniProtKB-SubCell"/>
</dbReference>
<dbReference type="Pfam" id="PF02608">
    <property type="entry name" value="Bmp"/>
    <property type="match status" value="1"/>
</dbReference>